<evidence type="ECO:0000259" key="14">
    <source>
        <dbReference type="Pfam" id="PF02782"/>
    </source>
</evidence>
<comment type="function">
    <text evidence="9 11">Key enzyme in the regulation of glycerol uptake and metabolism. Catalyzes the phosphorylation of glycerol to yield sn-glycerol 3-phosphate.</text>
</comment>
<protein>
    <recommendedName>
        <fullName evidence="11">Glycerol kinase</fullName>
        <ecNumber evidence="11">2.7.1.30</ecNumber>
    </recommendedName>
    <alternativeName>
        <fullName evidence="11">ATP:glycerol 3-phosphotransferase</fullName>
    </alternativeName>
    <alternativeName>
        <fullName evidence="11">Glycerokinase</fullName>
        <shortName evidence="11">GK</shortName>
    </alternativeName>
</protein>
<dbReference type="InterPro" id="IPR018483">
    <property type="entry name" value="Carb_kinase_FGGY_CS"/>
</dbReference>
<evidence type="ECO:0000256" key="12">
    <source>
        <dbReference type="RuleBase" id="RU003733"/>
    </source>
</evidence>
<comment type="catalytic activity">
    <reaction evidence="8 11">
        <text>glycerol + ATP = sn-glycerol 3-phosphate + ADP + H(+)</text>
        <dbReference type="Rhea" id="RHEA:21644"/>
        <dbReference type="ChEBI" id="CHEBI:15378"/>
        <dbReference type="ChEBI" id="CHEBI:17754"/>
        <dbReference type="ChEBI" id="CHEBI:30616"/>
        <dbReference type="ChEBI" id="CHEBI:57597"/>
        <dbReference type="ChEBI" id="CHEBI:456216"/>
        <dbReference type="EC" id="2.7.1.30"/>
    </reaction>
</comment>
<evidence type="ECO:0000256" key="6">
    <source>
        <dbReference type="ARBA" id="ARBA00022798"/>
    </source>
</evidence>
<dbReference type="GO" id="GO:0005524">
    <property type="term" value="F:ATP binding"/>
    <property type="evidence" value="ECO:0007669"/>
    <property type="project" value="UniProtKB-UniRule"/>
</dbReference>
<dbReference type="FunFam" id="3.30.420.40:FF:000008">
    <property type="entry name" value="Glycerol kinase"/>
    <property type="match status" value="1"/>
</dbReference>
<dbReference type="GO" id="GO:0005829">
    <property type="term" value="C:cytosol"/>
    <property type="evidence" value="ECO:0007669"/>
    <property type="project" value="TreeGrafter"/>
</dbReference>
<dbReference type="Proteomes" id="UP000284731">
    <property type="component" value="Unassembled WGS sequence"/>
</dbReference>
<dbReference type="InterPro" id="IPR018484">
    <property type="entry name" value="FGGY_N"/>
</dbReference>
<evidence type="ECO:0000256" key="3">
    <source>
        <dbReference type="ARBA" id="ARBA00022679"/>
    </source>
</evidence>
<accession>A0A412PEJ1</accession>
<dbReference type="PANTHER" id="PTHR10196">
    <property type="entry name" value="SUGAR KINASE"/>
    <property type="match status" value="1"/>
</dbReference>
<feature type="binding site" evidence="11">
    <location>
        <position position="244"/>
    </location>
    <ligand>
        <name>glycerol</name>
        <dbReference type="ChEBI" id="CHEBI:17754"/>
    </ligand>
</feature>
<comment type="activity regulation">
    <text evidence="11">Activated by phosphorylation and inhibited by fructose 1,6-bisphosphate (FBP).</text>
</comment>
<evidence type="ECO:0000313" key="15">
    <source>
        <dbReference type="EMBL" id="RGT56058.1"/>
    </source>
</evidence>
<evidence type="ECO:0000256" key="2">
    <source>
        <dbReference type="ARBA" id="ARBA00009156"/>
    </source>
</evidence>
<dbReference type="CDD" id="cd07786">
    <property type="entry name" value="FGGY_EcGK_like"/>
    <property type="match status" value="1"/>
</dbReference>
<name>A0A412PEJ1_9FIRM</name>
<dbReference type="GO" id="GO:0019563">
    <property type="term" value="P:glycerol catabolic process"/>
    <property type="evidence" value="ECO:0007669"/>
    <property type="project" value="UniProtKB-UniRule"/>
</dbReference>
<feature type="binding site" evidence="11">
    <location>
        <position position="134"/>
    </location>
    <ligand>
        <name>sn-glycerol 3-phosphate</name>
        <dbReference type="ChEBI" id="CHEBI:57597"/>
    </ligand>
</feature>
<dbReference type="PIRSF" id="PIRSF000538">
    <property type="entry name" value="GlpK"/>
    <property type="match status" value="1"/>
</dbReference>
<dbReference type="PROSITE" id="PS00445">
    <property type="entry name" value="FGGY_KINASES_2"/>
    <property type="match status" value="1"/>
</dbReference>
<comment type="subunit">
    <text evidence="10 11">Homotetramer and homodimer (in equilibrium).</text>
</comment>
<feature type="binding site" evidence="11">
    <location>
        <position position="83"/>
    </location>
    <ligand>
        <name>sn-glycerol 3-phosphate</name>
        <dbReference type="ChEBI" id="CHEBI:57597"/>
    </ligand>
</feature>
<dbReference type="InterPro" id="IPR000577">
    <property type="entry name" value="Carb_kinase_FGGY"/>
</dbReference>
<dbReference type="RefSeq" id="WP_118764630.1">
    <property type="nucleotide sequence ID" value="NZ_CABJCF010000002.1"/>
</dbReference>
<feature type="binding site" evidence="11">
    <location>
        <position position="309"/>
    </location>
    <ligand>
        <name>ADP</name>
        <dbReference type="ChEBI" id="CHEBI:456216"/>
    </ligand>
</feature>
<dbReference type="Gene3D" id="3.30.420.40">
    <property type="match status" value="2"/>
</dbReference>
<keyword evidence="3 11" id="KW-0808">Transferase</keyword>
<comment type="similarity">
    <text evidence="2 11 12">Belongs to the FGGY kinase family.</text>
</comment>
<evidence type="ECO:0000256" key="9">
    <source>
        <dbReference type="ARBA" id="ARBA00054633"/>
    </source>
</evidence>
<feature type="binding site" evidence="11">
    <location>
        <position position="12"/>
    </location>
    <ligand>
        <name>ATP</name>
        <dbReference type="ChEBI" id="CHEBI:30616"/>
    </ligand>
</feature>
<dbReference type="UniPathway" id="UPA00618">
    <property type="reaction ID" value="UER00672"/>
</dbReference>
<dbReference type="GO" id="GO:0004370">
    <property type="term" value="F:glycerol kinase activity"/>
    <property type="evidence" value="ECO:0007669"/>
    <property type="project" value="UniProtKB-UniRule"/>
</dbReference>
<dbReference type="InterPro" id="IPR005999">
    <property type="entry name" value="Glycerol_kin"/>
</dbReference>
<evidence type="ECO:0000256" key="11">
    <source>
        <dbReference type="HAMAP-Rule" id="MF_00186"/>
    </source>
</evidence>
<feature type="binding site" evidence="11">
    <location>
        <position position="244"/>
    </location>
    <ligand>
        <name>sn-glycerol 3-phosphate</name>
        <dbReference type="ChEBI" id="CHEBI:57597"/>
    </ligand>
</feature>
<dbReference type="PANTHER" id="PTHR10196:SF69">
    <property type="entry name" value="GLYCEROL KINASE"/>
    <property type="match status" value="1"/>
</dbReference>
<dbReference type="Pfam" id="PF00370">
    <property type="entry name" value="FGGY_N"/>
    <property type="match status" value="1"/>
</dbReference>
<evidence type="ECO:0000256" key="5">
    <source>
        <dbReference type="ARBA" id="ARBA00022777"/>
    </source>
</evidence>
<keyword evidence="4 11" id="KW-0547">Nucleotide-binding</keyword>
<feature type="domain" description="Carbohydrate kinase FGGY N-terminal" evidence="13">
    <location>
        <begin position="4"/>
        <end position="251"/>
    </location>
</feature>
<feature type="binding site" evidence="11">
    <location>
        <position position="410"/>
    </location>
    <ligand>
        <name>ATP</name>
        <dbReference type="ChEBI" id="CHEBI:30616"/>
    </ligand>
</feature>
<feature type="binding site" evidence="11">
    <location>
        <position position="313"/>
    </location>
    <ligand>
        <name>ATP</name>
        <dbReference type="ChEBI" id="CHEBI:30616"/>
    </ligand>
</feature>
<organism evidence="15 16">
    <name type="scientific">Solobacterium moorei</name>
    <dbReference type="NCBI Taxonomy" id="102148"/>
    <lineage>
        <taxon>Bacteria</taxon>
        <taxon>Bacillati</taxon>
        <taxon>Bacillota</taxon>
        <taxon>Erysipelotrichia</taxon>
        <taxon>Erysipelotrichales</taxon>
        <taxon>Erysipelotrichaceae</taxon>
        <taxon>Solobacterium</taxon>
    </lineage>
</organism>
<dbReference type="EMBL" id="QRWX01000002">
    <property type="protein sequence ID" value="RGT56058.1"/>
    <property type="molecule type" value="Genomic_DNA"/>
</dbReference>
<feature type="binding site" evidence="11">
    <location>
        <position position="266"/>
    </location>
    <ligand>
        <name>ATP</name>
        <dbReference type="ChEBI" id="CHEBI:30616"/>
    </ligand>
</feature>
<evidence type="ECO:0000259" key="13">
    <source>
        <dbReference type="Pfam" id="PF00370"/>
    </source>
</evidence>
<feature type="binding site" evidence="11">
    <location>
        <position position="83"/>
    </location>
    <ligand>
        <name>glycerol</name>
        <dbReference type="ChEBI" id="CHEBI:17754"/>
    </ligand>
</feature>
<feature type="binding site" evidence="11">
    <location>
        <position position="134"/>
    </location>
    <ligand>
        <name>glycerol</name>
        <dbReference type="ChEBI" id="CHEBI:17754"/>
    </ligand>
</feature>
<feature type="domain" description="Carbohydrate kinase FGGY C-terminal" evidence="14">
    <location>
        <begin position="261"/>
        <end position="449"/>
    </location>
</feature>
<dbReference type="InterPro" id="IPR018485">
    <property type="entry name" value="FGGY_C"/>
</dbReference>
<feature type="binding site" evidence="11">
    <location>
        <position position="16"/>
    </location>
    <ligand>
        <name>ADP</name>
        <dbReference type="ChEBI" id="CHEBI:456216"/>
    </ligand>
</feature>
<feature type="binding site" evidence="11">
    <location>
        <position position="414"/>
    </location>
    <ligand>
        <name>ADP</name>
        <dbReference type="ChEBI" id="CHEBI:456216"/>
    </ligand>
</feature>
<feature type="binding site" evidence="11">
    <location>
        <position position="12"/>
    </location>
    <ligand>
        <name>sn-glycerol 3-phosphate</name>
        <dbReference type="ChEBI" id="CHEBI:57597"/>
    </ligand>
</feature>
<feature type="binding site" evidence="11">
    <location>
        <position position="266"/>
    </location>
    <ligand>
        <name>ADP</name>
        <dbReference type="ChEBI" id="CHEBI:456216"/>
    </ligand>
</feature>
<dbReference type="Pfam" id="PF02782">
    <property type="entry name" value="FGGY_C"/>
    <property type="match status" value="1"/>
</dbReference>
<proteinExistence type="inferred from homology"/>
<comment type="caution">
    <text evidence="15">The sequence shown here is derived from an EMBL/GenBank/DDBJ whole genome shotgun (WGS) entry which is preliminary data.</text>
</comment>
<feature type="binding site" evidence="11">
    <location>
        <position position="309"/>
    </location>
    <ligand>
        <name>ATP</name>
        <dbReference type="ChEBI" id="CHEBI:30616"/>
    </ligand>
</feature>
<dbReference type="AlphaFoldDB" id="A0A412PEJ1"/>
<feature type="binding site" evidence="11">
    <location>
        <position position="14"/>
    </location>
    <ligand>
        <name>ATP</name>
        <dbReference type="ChEBI" id="CHEBI:30616"/>
    </ligand>
</feature>
<dbReference type="NCBIfam" id="TIGR01311">
    <property type="entry name" value="glycerol_kin"/>
    <property type="match status" value="1"/>
</dbReference>
<dbReference type="FunFam" id="3.30.420.40:FF:000007">
    <property type="entry name" value="Glycerol kinase"/>
    <property type="match status" value="1"/>
</dbReference>
<dbReference type="HAMAP" id="MF_00186">
    <property type="entry name" value="Glycerol_kin"/>
    <property type="match status" value="1"/>
</dbReference>
<reference evidence="15 16" key="1">
    <citation type="submission" date="2018-08" db="EMBL/GenBank/DDBJ databases">
        <title>A genome reference for cultivated species of the human gut microbiota.</title>
        <authorList>
            <person name="Zou Y."/>
            <person name="Xue W."/>
            <person name="Luo G."/>
        </authorList>
    </citation>
    <scope>NUCLEOTIDE SEQUENCE [LARGE SCALE GENOMIC DNA]</scope>
    <source>
        <strain evidence="15 16">AF18-46</strain>
    </source>
</reference>
<keyword evidence="5 11" id="KW-0418">Kinase</keyword>
<keyword evidence="7 11" id="KW-0067">ATP-binding</keyword>
<evidence type="ECO:0000256" key="7">
    <source>
        <dbReference type="ARBA" id="ARBA00022840"/>
    </source>
</evidence>
<feature type="binding site" evidence="11">
    <location>
        <position position="82"/>
    </location>
    <ligand>
        <name>glycerol</name>
        <dbReference type="ChEBI" id="CHEBI:17754"/>
    </ligand>
</feature>
<evidence type="ECO:0000313" key="16">
    <source>
        <dbReference type="Proteomes" id="UP000284731"/>
    </source>
</evidence>
<comment type="pathway">
    <text evidence="1 11">Polyol metabolism; glycerol degradation via glycerol kinase pathway; sn-glycerol 3-phosphate from glycerol: step 1/1.</text>
</comment>
<feature type="binding site" evidence="11">
    <location>
        <position position="13"/>
    </location>
    <ligand>
        <name>ATP</name>
        <dbReference type="ChEBI" id="CHEBI:30616"/>
    </ligand>
</feature>
<gene>
    <name evidence="11 15" type="primary">glpK</name>
    <name evidence="15" type="ORF">DWX20_04420</name>
</gene>
<dbReference type="EC" id="2.7.1.30" evidence="11"/>
<feature type="binding site" evidence="11">
    <location>
        <position position="12"/>
    </location>
    <ligand>
        <name>ADP</name>
        <dbReference type="ChEBI" id="CHEBI:456216"/>
    </ligand>
</feature>
<evidence type="ECO:0000256" key="8">
    <source>
        <dbReference type="ARBA" id="ARBA00052101"/>
    </source>
</evidence>
<evidence type="ECO:0000256" key="4">
    <source>
        <dbReference type="ARBA" id="ARBA00022741"/>
    </source>
</evidence>
<sequence length="499" mass="56099">MEKYIMSIDQGTTSSRVIIFNHDAKVVSSAQKEFQQYFPKPGWVEHDANEIWLSVLSCMMQSMLDANIKPEQIEGIGITNQRETTVVWDKKTGIPVYKAIVWQSRQTAEICNQLKQNNHASMIRQKTGLQLDPYFSATKIRWVLDHIENGQQRAESGELLAGTIDTWLIWCLSGMKAHVTDYSNASRTMLFNIYNKKWDEELCNLLNIPMCMLPEVKDSSCIFAHTASEYFFGKRVPIAGAAGDQQAALFGQQCFEQGSVKNTYGTGCFMLMNTGNEPHSSKHGLVTTIAWGYKGEITYALEGSVFVAGSAVQWLRDQLKFFKTAKESEKLALFAKEEHELIVVPAFVGLGAPYWDNDCKGAMFGITRGTSKEDMTKATLDSIAYQNRDILDAMKEDSGIAIQSLRVDGGASANDYLMQFQSDIMQCAIERPENVESTALGAAYLAGLAVGYWHDLEELKKERNSHLFTPMMDVSDVSHLYKRWQKAVACARMFTKNEE</sequence>
<feature type="binding site" evidence="11">
    <location>
        <position position="82"/>
    </location>
    <ligand>
        <name>sn-glycerol 3-phosphate</name>
        <dbReference type="ChEBI" id="CHEBI:57597"/>
    </ligand>
</feature>
<dbReference type="SUPFAM" id="SSF53067">
    <property type="entry name" value="Actin-like ATPase domain"/>
    <property type="match status" value="2"/>
</dbReference>
<feature type="binding site" evidence="11">
    <location>
        <position position="245"/>
    </location>
    <ligand>
        <name>glycerol</name>
        <dbReference type="ChEBI" id="CHEBI:17754"/>
    </ligand>
</feature>
<dbReference type="NCBIfam" id="NF000756">
    <property type="entry name" value="PRK00047.1"/>
    <property type="match status" value="1"/>
</dbReference>
<evidence type="ECO:0000256" key="10">
    <source>
        <dbReference type="ARBA" id="ARBA00063665"/>
    </source>
</evidence>
<feature type="binding site" evidence="11">
    <location>
        <position position="410"/>
    </location>
    <ligand>
        <name>ADP</name>
        <dbReference type="ChEBI" id="CHEBI:456216"/>
    </ligand>
</feature>
<dbReference type="InterPro" id="IPR043129">
    <property type="entry name" value="ATPase_NBD"/>
</dbReference>
<dbReference type="PROSITE" id="PS00933">
    <property type="entry name" value="FGGY_KINASES_1"/>
    <property type="match status" value="1"/>
</dbReference>
<keyword evidence="6 11" id="KW-0319">Glycerol metabolism</keyword>
<evidence type="ECO:0000256" key="1">
    <source>
        <dbReference type="ARBA" id="ARBA00005190"/>
    </source>
</evidence>
<dbReference type="GO" id="GO:0006072">
    <property type="term" value="P:glycerol-3-phosphate metabolic process"/>
    <property type="evidence" value="ECO:0007669"/>
    <property type="project" value="InterPro"/>
</dbReference>